<evidence type="ECO:0000256" key="3">
    <source>
        <dbReference type="ARBA" id="ARBA00023239"/>
    </source>
</evidence>
<dbReference type="EC" id="4.1.3.27" evidence="1"/>
<organism evidence="7 8">
    <name type="scientific">Phytohabitans flavus</name>
    <dbReference type="NCBI Taxonomy" id="1076124"/>
    <lineage>
        <taxon>Bacteria</taxon>
        <taxon>Bacillati</taxon>
        <taxon>Actinomycetota</taxon>
        <taxon>Actinomycetes</taxon>
        <taxon>Micromonosporales</taxon>
        <taxon>Micromonosporaceae</taxon>
    </lineage>
</organism>
<dbReference type="InterPro" id="IPR017926">
    <property type="entry name" value="GATASE"/>
</dbReference>
<name>A0A6F8Y0D1_9ACTN</name>
<evidence type="ECO:0000256" key="1">
    <source>
        <dbReference type="ARBA" id="ARBA00012266"/>
    </source>
</evidence>
<protein>
    <recommendedName>
        <fullName evidence="1">anthranilate synthase</fullName>
        <ecNumber evidence="1">4.1.3.27</ecNumber>
    </recommendedName>
</protein>
<dbReference type="GO" id="GO:0004049">
    <property type="term" value="F:anthranilate synthase activity"/>
    <property type="evidence" value="ECO:0007669"/>
    <property type="project" value="UniProtKB-EC"/>
</dbReference>
<dbReference type="PRINTS" id="PR00099">
    <property type="entry name" value="CPSGATASE"/>
</dbReference>
<dbReference type="InterPro" id="IPR029062">
    <property type="entry name" value="Class_I_gatase-like"/>
</dbReference>
<dbReference type="AlphaFoldDB" id="A0A6F8Y0D1"/>
<dbReference type="SUPFAM" id="SSF56322">
    <property type="entry name" value="ADC synthase"/>
    <property type="match status" value="1"/>
</dbReference>
<dbReference type="PANTHER" id="PTHR11236:SF49">
    <property type="entry name" value="ANTHRANILATE SYNTHASE COMPONENT 1"/>
    <property type="match status" value="1"/>
</dbReference>
<dbReference type="Pfam" id="PF00425">
    <property type="entry name" value="Chorismate_bind"/>
    <property type="match status" value="1"/>
</dbReference>
<evidence type="ECO:0000259" key="5">
    <source>
        <dbReference type="Pfam" id="PF00117"/>
    </source>
</evidence>
<dbReference type="CDD" id="cd01743">
    <property type="entry name" value="GATase1_Anthranilate_Synthase"/>
    <property type="match status" value="1"/>
</dbReference>
<dbReference type="GO" id="GO:0000162">
    <property type="term" value="P:L-tryptophan biosynthetic process"/>
    <property type="evidence" value="ECO:0007669"/>
    <property type="project" value="TreeGrafter"/>
</dbReference>
<dbReference type="InterPro" id="IPR006221">
    <property type="entry name" value="TrpG/PapA_dom"/>
</dbReference>
<dbReference type="PROSITE" id="PS51273">
    <property type="entry name" value="GATASE_TYPE_1"/>
    <property type="match status" value="1"/>
</dbReference>
<dbReference type="Gene3D" id="3.40.50.880">
    <property type="match status" value="1"/>
</dbReference>
<feature type="domain" description="Glutamine amidotransferase" evidence="5">
    <location>
        <begin position="426"/>
        <end position="548"/>
    </location>
</feature>
<feature type="domain" description="Chorismate-utilising enzyme C-terminal" evidence="6">
    <location>
        <begin position="121"/>
        <end position="364"/>
    </location>
</feature>
<evidence type="ECO:0000256" key="2">
    <source>
        <dbReference type="ARBA" id="ARBA00022962"/>
    </source>
</evidence>
<evidence type="ECO:0000313" key="8">
    <source>
        <dbReference type="Proteomes" id="UP000502508"/>
    </source>
</evidence>
<keyword evidence="3" id="KW-0456">Lyase</keyword>
<gene>
    <name evidence="7" type="primary">phzE1</name>
    <name evidence="7" type="ORF">Pflav_059820</name>
</gene>
<keyword evidence="8" id="KW-1185">Reference proteome</keyword>
<dbReference type="PANTHER" id="PTHR11236">
    <property type="entry name" value="AMINOBENZOATE/ANTHRANILATE SYNTHASE"/>
    <property type="match status" value="1"/>
</dbReference>
<evidence type="ECO:0000256" key="4">
    <source>
        <dbReference type="ARBA" id="ARBA00047683"/>
    </source>
</evidence>
<dbReference type="InterPro" id="IPR005801">
    <property type="entry name" value="ADC_synthase"/>
</dbReference>
<keyword evidence="2" id="KW-0315">Glutamine amidotransferase</keyword>
<proteinExistence type="predicted"/>
<dbReference type="Proteomes" id="UP000502508">
    <property type="component" value="Chromosome"/>
</dbReference>
<evidence type="ECO:0000313" key="7">
    <source>
        <dbReference type="EMBL" id="BCB79572.1"/>
    </source>
</evidence>
<dbReference type="InterPro" id="IPR015890">
    <property type="entry name" value="Chorismate_C"/>
</dbReference>
<sequence>MTDFRSIVANGAPAFALLSRPHSGREQLEVFVGDPVEVATLADLPATGPHLLAIVPYRQIRERGLACVDDGEPLVGIEVREHGSLPIEEALRLLPTGDVHLDGGDFDVDDAAYEAVTRQVIAEDIGRGAGSNFVVRRTFHTALRDPSTRARLAVFRRLLAAETGAYWTFLVHWNGRTLVGATPECHARLADGVATMNPISGTYRYPESGPTPAGLRRFLADRKETEELLMVVDEELKMMARVCEGGGRLRGPWLRSMSRLAHTEYTISGPSNLDPREVLRLTMPAPTVTGSPLANACRVVAEHERSGRGYYGGALALIDRHGMDAALLIRAADIGLDGAVRVAVGATLVRHSNPAAEAAETRAKAEALLHALGGRHPGATGGTGRVAPVGYRLRRALAERNRGLSGFWRGRDRPRPAPALAGRRLLLVDAEDDFTAMLATVAASTGLDVRVQRFDRDLPIDSDLVLVGPGPGDPLDHADPRIARLHEITRGLLVAGTPFLAVCLGHQVLADELGLPMRRLKTPRQGLQQTISLFGRPERVGFYNTYVVTSGADRAYCPFTGDPVSVLRDRASGVVHSLAKPACGRHNFTWSPY</sequence>
<reference evidence="7 8" key="1">
    <citation type="submission" date="2020-03" db="EMBL/GenBank/DDBJ databases">
        <title>Whole genome shotgun sequence of Phytohabitans flavus NBRC 107702.</title>
        <authorList>
            <person name="Komaki H."/>
            <person name="Tamura T."/>
        </authorList>
    </citation>
    <scope>NUCLEOTIDE SEQUENCE [LARGE SCALE GENOMIC DNA]</scope>
    <source>
        <strain evidence="7 8">NBRC 107702</strain>
    </source>
</reference>
<dbReference type="EMBL" id="AP022870">
    <property type="protein sequence ID" value="BCB79572.1"/>
    <property type="molecule type" value="Genomic_DNA"/>
</dbReference>
<comment type="catalytic activity">
    <reaction evidence="4">
        <text>chorismate + L-glutamine = anthranilate + pyruvate + L-glutamate + H(+)</text>
        <dbReference type="Rhea" id="RHEA:21732"/>
        <dbReference type="ChEBI" id="CHEBI:15361"/>
        <dbReference type="ChEBI" id="CHEBI:15378"/>
        <dbReference type="ChEBI" id="CHEBI:16567"/>
        <dbReference type="ChEBI" id="CHEBI:29748"/>
        <dbReference type="ChEBI" id="CHEBI:29985"/>
        <dbReference type="ChEBI" id="CHEBI:58359"/>
        <dbReference type="EC" id="4.1.3.27"/>
    </reaction>
</comment>
<dbReference type="SUPFAM" id="SSF52317">
    <property type="entry name" value="Class I glutamine amidotransferase-like"/>
    <property type="match status" value="1"/>
</dbReference>
<dbReference type="KEGG" id="pfla:Pflav_059820"/>
<accession>A0A6F8Y0D1</accession>
<dbReference type="InterPro" id="IPR019999">
    <property type="entry name" value="Anth_synth_I-like"/>
</dbReference>
<dbReference type="Pfam" id="PF00117">
    <property type="entry name" value="GATase"/>
    <property type="match status" value="1"/>
</dbReference>
<evidence type="ECO:0000259" key="6">
    <source>
        <dbReference type="Pfam" id="PF00425"/>
    </source>
</evidence>
<reference evidence="7 8" key="2">
    <citation type="submission" date="2020-03" db="EMBL/GenBank/DDBJ databases">
        <authorList>
            <person name="Ichikawa N."/>
            <person name="Kimura A."/>
            <person name="Kitahashi Y."/>
            <person name="Uohara A."/>
        </authorList>
    </citation>
    <scope>NUCLEOTIDE SEQUENCE [LARGE SCALE GENOMIC DNA]</scope>
    <source>
        <strain evidence="7 8">NBRC 107702</strain>
    </source>
</reference>
<dbReference type="Gene3D" id="3.60.120.10">
    <property type="entry name" value="Anthranilate synthase"/>
    <property type="match status" value="1"/>
</dbReference>